<dbReference type="InterPro" id="IPR044005">
    <property type="entry name" value="DZR_2"/>
</dbReference>
<feature type="domain" description="Phosphoribosyltransferase" evidence="2">
    <location>
        <begin position="170"/>
        <end position="241"/>
    </location>
</feature>
<dbReference type="PANTHER" id="PTHR47505">
    <property type="entry name" value="DNA UTILIZATION PROTEIN YHGH"/>
    <property type="match status" value="1"/>
</dbReference>
<dbReference type="InterPro" id="IPR000836">
    <property type="entry name" value="PRTase_dom"/>
</dbReference>
<evidence type="ECO:0000313" key="5">
    <source>
        <dbReference type="Proteomes" id="UP000324974"/>
    </source>
</evidence>
<feature type="domain" description="Double zinc ribbon" evidence="3">
    <location>
        <begin position="14"/>
        <end position="73"/>
    </location>
</feature>
<evidence type="ECO:0000313" key="4">
    <source>
        <dbReference type="EMBL" id="QEL18431.1"/>
    </source>
</evidence>
<dbReference type="Proteomes" id="UP000324974">
    <property type="component" value="Chromosome"/>
</dbReference>
<evidence type="ECO:0000259" key="2">
    <source>
        <dbReference type="Pfam" id="PF00156"/>
    </source>
</evidence>
<accession>A0A5C1AGU0</accession>
<dbReference type="KEGG" id="lrs:PX52LOC_05456"/>
<dbReference type="Pfam" id="PF00156">
    <property type="entry name" value="Pribosyltran"/>
    <property type="match status" value="1"/>
</dbReference>
<dbReference type="PANTHER" id="PTHR47505:SF1">
    <property type="entry name" value="DNA UTILIZATION PROTEIN YHGH"/>
    <property type="match status" value="1"/>
</dbReference>
<comment type="similarity">
    <text evidence="1">Belongs to the ComF/GntX family.</text>
</comment>
<dbReference type="OrthoDB" id="9779910at2"/>
<dbReference type="SUPFAM" id="SSF53271">
    <property type="entry name" value="PRTase-like"/>
    <property type="match status" value="1"/>
</dbReference>
<name>A0A5C1AGU0_9BACT</name>
<dbReference type="InterPro" id="IPR029057">
    <property type="entry name" value="PRTase-like"/>
</dbReference>
<proteinExistence type="inferred from homology"/>
<dbReference type="AlphaFoldDB" id="A0A5C1AGU0"/>
<dbReference type="EMBL" id="CP042425">
    <property type="protein sequence ID" value="QEL18431.1"/>
    <property type="molecule type" value="Genomic_DNA"/>
</dbReference>
<reference evidence="5" key="1">
    <citation type="submission" date="2019-08" db="EMBL/GenBank/DDBJ databases">
        <title>Limnoglobus roseus gen. nov., sp. nov., a novel freshwater planctomycete with a giant genome from the family Gemmataceae.</title>
        <authorList>
            <person name="Kulichevskaya I.S."/>
            <person name="Naumoff D.G."/>
            <person name="Miroshnikov K."/>
            <person name="Ivanova A."/>
            <person name="Philippov D.A."/>
            <person name="Hakobyan A."/>
            <person name="Rijpstra I.C."/>
            <person name="Sinninghe Damste J.S."/>
            <person name="Liesack W."/>
            <person name="Dedysh S.N."/>
        </authorList>
    </citation>
    <scope>NUCLEOTIDE SEQUENCE [LARGE SCALE GENOMIC DNA]</scope>
    <source>
        <strain evidence="5">PX52</strain>
    </source>
</reference>
<protein>
    <submittedName>
        <fullName evidence="4">ComF family protein</fullName>
    </submittedName>
</protein>
<gene>
    <name evidence="4" type="ORF">PX52LOC_05456</name>
</gene>
<sequence length="243" mass="27332">MFSSLHEIFRGLDRLVYPPTCLLCSSPFDRQTSHSLCTSCERSIINDSVPTCRRCCSTIGPHVAAEDGCDKCRTERFQFEGAMRLGSYDGPLREAIISMKDQSGEILAETLGSIWAGRDREKFLFLAIDVLIPIPLHWSRRIVRGYSQPSAIAHSMADVLNTPCHDNWLKRTRRTPKQFTQSPAMRRENLKNAFQVTRRCQVKDRRVMLVDDVLTTGATCHEAARALKAAGAAQVWAAVLAHR</sequence>
<dbReference type="Pfam" id="PF18912">
    <property type="entry name" value="DZR_2"/>
    <property type="match status" value="1"/>
</dbReference>
<evidence type="ECO:0000259" key="3">
    <source>
        <dbReference type="Pfam" id="PF18912"/>
    </source>
</evidence>
<dbReference type="InterPro" id="IPR051910">
    <property type="entry name" value="ComF/GntX_DNA_util-trans"/>
</dbReference>
<evidence type="ECO:0000256" key="1">
    <source>
        <dbReference type="ARBA" id="ARBA00008007"/>
    </source>
</evidence>
<keyword evidence="5" id="KW-1185">Reference proteome</keyword>
<dbReference type="Gene3D" id="3.40.50.2020">
    <property type="match status" value="1"/>
</dbReference>
<dbReference type="CDD" id="cd06223">
    <property type="entry name" value="PRTases_typeI"/>
    <property type="match status" value="1"/>
</dbReference>
<organism evidence="4 5">
    <name type="scientific">Limnoglobus roseus</name>
    <dbReference type="NCBI Taxonomy" id="2598579"/>
    <lineage>
        <taxon>Bacteria</taxon>
        <taxon>Pseudomonadati</taxon>
        <taxon>Planctomycetota</taxon>
        <taxon>Planctomycetia</taxon>
        <taxon>Gemmatales</taxon>
        <taxon>Gemmataceae</taxon>
        <taxon>Limnoglobus</taxon>
    </lineage>
</organism>